<dbReference type="AlphaFoldDB" id="A0A2P5FSX0"/>
<dbReference type="Pfam" id="PF00646">
    <property type="entry name" value="F-box"/>
    <property type="match status" value="1"/>
</dbReference>
<feature type="domain" description="F-box" evidence="1">
    <location>
        <begin position="1"/>
        <end position="47"/>
    </location>
</feature>
<proteinExistence type="predicted"/>
<keyword evidence="3" id="KW-1185">Reference proteome</keyword>
<evidence type="ECO:0000259" key="1">
    <source>
        <dbReference type="PROSITE" id="PS50181"/>
    </source>
</evidence>
<accession>A0A2P5FSX0</accession>
<dbReference type="InParanoid" id="A0A2P5FSX0"/>
<reference evidence="3" key="1">
    <citation type="submission" date="2016-06" db="EMBL/GenBank/DDBJ databases">
        <title>Parallel loss of symbiosis genes in relatives of nitrogen-fixing non-legume Parasponia.</title>
        <authorList>
            <person name="Van Velzen R."/>
            <person name="Holmer R."/>
            <person name="Bu F."/>
            <person name="Rutten L."/>
            <person name="Van Zeijl A."/>
            <person name="Liu W."/>
            <person name="Santuari L."/>
            <person name="Cao Q."/>
            <person name="Sharma T."/>
            <person name="Shen D."/>
            <person name="Roswanjaya Y."/>
            <person name="Wardhani T."/>
            <person name="Kalhor M.S."/>
            <person name="Jansen J."/>
            <person name="Van den Hoogen J."/>
            <person name="Gungor B."/>
            <person name="Hartog M."/>
            <person name="Hontelez J."/>
            <person name="Verver J."/>
            <person name="Yang W.-C."/>
            <person name="Schijlen E."/>
            <person name="Repin R."/>
            <person name="Schilthuizen M."/>
            <person name="Schranz E."/>
            <person name="Heidstra R."/>
            <person name="Miyata K."/>
            <person name="Fedorova E."/>
            <person name="Kohlen W."/>
            <person name="Bisseling T."/>
            <person name="Smit S."/>
            <person name="Geurts R."/>
        </authorList>
    </citation>
    <scope>NUCLEOTIDE SEQUENCE [LARGE SCALE GENOMIC DNA]</scope>
    <source>
        <strain evidence="3">cv. RG33-2</strain>
    </source>
</reference>
<dbReference type="Gene3D" id="1.20.1280.50">
    <property type="match status" value="1"/>
</dbReference>
<evidence type="ECO:0000313" key="2">
    <source>
        <dbReference type="EMBL" id="POO00880.1"/>
    </source>
</evidence>
<dbReference type="PROSITE" id="PS50181">
    <property type="entry name" value="FBOX"/>
    <property type="match status" value="1"/>
</dbReference>
<dbReference type="InterPro" id="IPR036047">
    <property type="entry name" value="F-box-like_dom_sf"/>
</dbReference>
<dbReference type="Proteomes" id="UP000237000">
    <property type="component" value="Unassembled WGS sequence"/>
</dbReference>
<organism evidence="2 3">
    <name type="scientific">Trema orientale</name>
    <name type="common">Charcoal tree</name>
    <name type="synonym">Celtis orientalis</name>
    <dbReference type="NCBI Taxonomy" id="63057"/>
    <lineage>
        <taxon>Eukaryota</taxon>
        <taxon>Viridiplantae</taxon>
        <taxon>Streptophyta</taxon>
        <taxon>Embryophyta</taxon>
        <taxon>Tracheophyta</taxon>
        <taxon>Spermatophyta</taxon>
        <taxon>Magnoliopsida</taxon>
        <taxon>eudicotyledons</taxon>
        <taxon>Gunneridae</taxon>
        <taxon>Pentapetalae</taxon>
        <taxon>rosids</taxon>
        <taxon>fabids</taxon>
        <taxon>Rosales</taxon>
        <taxon>Cannabaceae</taxon>
        <taxon>Trema</taxon>
    </lineage>
</organism>
<protein>
    <submittedName>
        <fullName evidence="2">F-box domain containing protein</fullName>
    </submittedName>
</protein>
<evidence type="ECO:0000313" key="3">
    <source>
        <dbReference type="Proteomes" id="UP000237000"/>
    </source>
</evidence>
<dbReference type="OrthoDB" id="1194033at2759"/>
<dbReference type="InterPro" id="IPR001810">
    <property type="entry name" value="F-box_dom"/>
</dbReference>
<gene>
    <name evidence="2" type="ORF">TorRG33x02_035110</name>
</gene>
<dbReference type="EMBL" id="JXTC01000011">
    <property type="protein sequence ID" value="POO00880.1"/>
    <property type="molecule type" value="Genomic_DNA"/>
</dbReference>
<dbReference type="SMART" id="SM00256">
    <property type="entry name" value="FBOX"/>
    <property type="match status" value="1"/>
</dbReference>
<sequence>MTDFFDIPDKIIAEILLKLDIKSIMRSKCVSKSWKSLISHDTRLKRKVPLIIFGERQEEDHRPCPREKLFSYGHVSNFGLPLVKRLPLVESSASLVVEGSDNGMLSKSCSDKSLDTEGSYFGGSYKAGSAFEG</sequence>
<name>A0A2P5FSX0_TREOI</name>
<comment type="caution">
    <text evidence="2">The sequence shown here is derived from an EMBL/GenBank/DDBJ whole genome shotgun (WGS) entry which is preliminary data.</text>
</comment>
<dbReference type="SUPFAM" id="SSF81383">
    <property type="entry name" value="F-box domain"/>
    <property type="match status" value="1"/>
</dbReference>